<dbReference type="RefSeq" id="WP_345672389.1">
    <property type="nucleotide sequence ID" value="NZ_BAABKC010000135.1"/>
</dbReference>
<proteinExistence type="predicted"/>
<dbReference type="Proteomes" id="UP001500124">
    <property type="component" value="Unassembled WGS sequence"/>
</dbReference>
<gene>
    <name evidence="2" type="ORF">GCM10023336_73550</name>
</gene>
<dbReference type="InterPro" id="IPR050228">
    <property type="entry name" value="Carboxylesterase_BioH"/>
</dbReference>
<sequence length="265" mass="28239">MQRTPVVFVHGPWLHALSWQSWARRFAHRGYLPFLPRWPGEAATVREARTRPGAPGGGPGLDALTEHYAALVRSLAVAPVLVGHSAGGLIAQRLLGAGAGRAAVALAPAPINGVPLPAPPAWQEGGPEGPSAVLSPQRFRRLFANTVGAEESGRLFERYVVPAPYRLLADLGRTGADPHPRARADTGNTARGPLLLVSGQEDLLVPDAVTRAVYKLYGDSTAVTDLKQFADRGHSLVVDSGWRQVADHVLDWLHERGVRALSGDG</sequence>
<name>A0ABP9LPD8_9ACTN</name>
<evidence type="ECO:0000259" key="1">
    <source>
        <dbReference type="Pfam" id="PF12697"/>
    </source>
</evidence>
<feature type="domain" description="AB hydrolase-1" evidence="1">
    <location>
        <begin position="6"/>
        <end position="247"/>
    </location>
</feature>
<keyword evidence="2" id="KW-0378">Hydrolase</keyword>
<reference evidence="3" key="1">
    <citation type="journal article" date="2019" name="Int. J. Syst. Evol. Microbiol.">
        <title>The Global Catalogue of Microorganisms (GCM) 10K type strain sequencing project: providing services to taxonomists for standard genome sequencing and annotation.</title>
        <authorList>
            <consortium name="The Broad Institute Genomics Platform"/>
            <consortium name="The Broad Institute Genome Sequencing Center for Infectious Disease"/>
            <person name="Wu L."/>
            <person name="Ma J."/>
        </authorList>
    </citation>
    <scope>NUCLEOTIDE SEQUENCE [LARGE SCALE GENOMIC DNA]</scope>
    <source>
        <strain evidence="3">JCM 18410</strain>
    </source>
</reference>
<dbReference type="EMBL" id="BAABKC010000135">
    <property type="protein sequence ID" value="GAA5080346.1"/>
    <property type="molecule type" value="Genomic_DNA"/>
</dbReference>
<evidence type="ECO:0000313" key="3">
    <source>
        <dbReference type="Proteomes" id="UP001500124"/>
    </source>
</evidence>
<organism evidence="2 3">
    <name type="scientific">Streptomyces similanensis</name>
    <dbReference type="NCBI Taxonomy" id="1274988"/>
    <lineage>
        <taxon>Bacteria</taxon>
        <taxon>Bacillati</taxon>
        <taxon>Actinomycetota</taxon>
        <taxon>Actinomycetes</taxon>
        <taxon>Kitasatosporales</taxon>
        <taxon>Streptomycetaceae</taxon>
        <taxon>Streptomyces</taxon>
    </lineage>
</organism>
<dbReference type="GO" id="GO:0016787">
    <property type="term" value="F:hydrolase activity"/>
    <property type="evidence" value="ECO:0007669"/>
    <property type="project" value="UniProtKB-KW"/>
</dbReference>
<dbReference type="Pfam" id="PF12697">
    <property type="entry name" value="Abhydrolase_6"/>
    <property type="match status" value="1"/>
</dbReference>
<dbReference type="Gene3D" id="3.40.50.1820">
    <property type="entry name" value="alpha/beta hydrolase"/>
    <property type="match status" value="1"/>
</dbReference>
<evidence type="ECO:0000313" key="2">
    <source>
        <dbReference type="EMBL" id="GAA5080346.1"/>
    </source>
</evidence>
<dbReference type="PANTHER" id="PTHR43194:SF5">
    <property type="entry name" value="PIMELOYL-[ACYL-CARRIER PROTEIN] METHYL ESTER ESTERASE"/>
    <property type="match status" value="1"/>
</dbReference>
<dbReference type="InterPro" id="IPR000073">
    <property type="entry name" value="AB_hydrolase_1"/>
</dbReference>
<dbReference type="InterPro" id="IPR029058">
    <property type="entry name" value="AB_hydrolase_fold"/>
</dbReference>
<keyword evidence="3" id="KW-1185">Reference proteome</keyword>
<accession>A0ABP9LPD8</accession>
<dbReference type="SUPFAM" id="SSF53474">
    <property type="entry name" value="alpha/beta-Hydrolases"/>
    <property type="match status" value="1"/>
</dbReference>
<comment type="caution">
    <text evidence="2">The sequence shown here is derived from an EMBL/GenBank/DDBJ whole genome shotgun (WGS) entry which is preliminary data.</text>
</comment>
<protein>
    <submittedName>
        <fullName evidence="2">Alpha/beta fold hydrolase</fullName>
    </submittedName>
</protein>
<dbReference type="PANTHER" id="PTHR43194">
    <property type="entry name" value="HYDROLASE ALPHA/BETA FOLD FAMILY"/>
    <property type="match status" value="1"/>
</dbReference>